<evidence type="ECO:0000313" key="2">
    <source>
        <dbReference type="EMBL" id="TNN60166.1"/>
    </source>
</evidence>
<dbReference type="EMBL" id="SRLO01000339">
    <property type="protein sequence ID" value="TNN60166.1"/>
    <property type="molecule type" value="Genomic_DNA"/>
</dbReference>
<gene>
    <name evidence="2" type="ORF">EYF80_029599</name>
</gene>
<reference evidence="2 3" key="1">
    <citation type="submission" date="2019-03" db="EMBL/GenBank/DDBJ databases">
        <title>First draft genome of Liparis tanakae, snailfish: a comprehensive survey of snailfish specific genes.</title>
        <authorList>
            <person name="Kim W."/>
            <person name="Song I."/>
            <person name="Jeong J.-H."/>
            <person name="Kim D."/>
            <person name="Kim S."/>
            <person name="Ryu S."/>
            <person name="Song J.Y."/>
            <person name="Lee S.K."/>
        </authorList>
    </citation>
    <scope>NUCLEOTIDE SEQUENCE [LARGE SCALE GENOMIC DNA]</scope>
    <source>
        <tissue evidence="2">Muscle</tissue>
    </source>
</reference>
<dbReference type="Proteomes" id="UP000314294">
    <property type="component" value="Unassembled WGS sequence"/>
</dbReference>
<name>A0A4Z2H2Z2_9TELE</name>
<organism evidence="2 3">
    <name type="scientific">Liparis tanakae</name>
    <name type="common">Tanaka's snailfish</name>
    <dbReference type="NCBI Taxonomy" id="230148"/>
    <lineage>
        <taxon>Eukaryota</taxon>
        <taxon>Metazoa</taxon>
        <taxon>Chordata</taxon>
        <taxon>Craniata</taxon>
        <taxon>Vertebrata</taxon>
        <taxon>Euteleostomi</taxon>
        <taxon>Actinopterygii</taxon>
        <taxon>Neopterygii</taxon>
        <taxon>Teleostei</taxon>
        <taxon>Neoteleostei</taxon>
        <taxon>Acanthomorphata</taxon>
        <taxon>Eupercaria</taxon>
        <taxon>Perciformes</taxon>
        <taxon>Cottioidei</taxon>
        <taxon>Cottales</taxon>
        <taxon>Liparidae</taxon>
        <taxon>Liparis</taxon>
    </lineage>
</organism>
<evidence type="ECO:0000256" key="1">
    <source>
        <dbReference type="SAM" id="MobiDB-lite"/>
    </source>
</evidence>
<evidence type="ECO:0000313" key="3">
    <source>
        <dbReference type="Proteomes" id="UP000314294"/>
    </source>
</evidence>
<proteinExistence type="predicted"/>
<feature type="compositionally biased region" description="Basic and acidic residues" evidence="1">
    <location>
        <begin position="31"/>
        <end position="43"/>
    </location>
</feature>
<accession>A0A4Z2H2Z2</accession>
<comment type="caution">
    <text evidence="2">The sequence shown here is derived from an EMBL/GenBank/DDBJ whole genome shotgun (WGS) entry which is preliminary data.</text>
</comment>
<feature type="region of interest" description="Disordered" evidence="1">
    <location>
        <begin position="1"/>
        <end position="62"/>
    </location>
</feature>
<protein>
    <submittedName>
        <fullName evidence="2">Uncharacterized protein</fullName>
    </submittedName>
</protein>
<sequence length="113" mass="12307">MGLHLHHHPPIRGCRSAAVGSPSLGLQPWWRRRETEREEKKEGTCGQWPESRGKGSEGPLESFYQASELSQLDPGDGTSVSLVSAQACGGEECSCSMFPLRKLSRALGEWLAG</sequence>
<keyword evidence="3" id="KW-1185">Reference proteome</keyword>
<dbReference type="AlphaFoldDB" id="A0A4Z2H2Z2"/>
<feature type="compositionally biased region" description="Basic residues" evidence="1">
    <location>
        <begin position="1"/>
        <end position="10"/>
    </location>
</feature>